<name>A0A7M7P6X6_STRPU</name>
<dbReference type="GO" id="GO:0016757">
    <property type="term" value="F:glycosyltransferase activity"/>
    <property type="evidence" value="ECO:0000318"/>
    <property type="project" value="GO_Central"/>
</dbReference>
<dbReference type="InterPro" id="IPR029044">
    <property type="entry name" value="Nucleotide-diphossugar_trans"/>
</dbReference>
<dbReference type="GO" id="GO:0005794">
    <property type="term" value="C:Golgi apparatus"/>
    <property type="evidence" value="ECO:0000318"/>
    <property type="project" value="GO_Central"/>
</dbReference>
<protein>
    <recommendedName>
        <fullName evidence="2">Nucleotide-diphospho-sugar transferase domain-containing protein</fullName>
    </recommendedName>
</protein>
<accession>A0A7M7P6X6</accession>
<reference evidence="3" key="2">
    <citation type="submission" date="2021-01" db="UniProtKB">
        <authorList>
            <consortium name="EnsemblMetazoa"/>
        </authorList>
    </citation>
    <scope>IDENTIFICATION</scope>
</reference>
<dbReference type="Proteomes" id="UP000007110">
    <property type="component" value="Unassembled WGS sequence"/>
</dbReference>
<evidence type="ECO:0000313" key="4">
    <source>
        <dbReference type="Proteomes" id="UP000007110"/>
    </source>
</evidence>
<evidence type="ECO:0000313" key="3">
    <source>
        <dbReference type="EnsemblMetazoa" id="XP_030846021"/>
    </source>
</evidence>
<dbReference type="InterPro" id="IPR005069">
    <property type="entry name" value="Nucl-diP-sugar_transferase"/>
</dbReference>
<dbReference type="InParanoid" id="A0A7M7P6X6"/>
<proteinExistence type="inferred from homology"/>
<dbReference type="OMA" id="NEAWIEP"/>
<dbReference type="PANTHER" id="PTHR47032">
    <property type="entry name" value="UDP-D-XYLOSE:L-FUCOSE ALPHA-1,3-D-XYLOSYLTRANSFERASE-RELATED"/>
    <property type="match status" value="1"/>
</dbReference>
<sequence length="529" mass="61907">AYQLDRKLQVEVTYKESDKKRWSESRKQTRLTAIEEQDKQLAGEVMQLAGVHVLQTQSGLASTNKLVFNTNEYKKFVNKRQRYILKFLEGGWEVLFTDVDTFWLRDPFPFLRGNFDLAMEQDNYRKVKPNDRNYCAGFVYFRPTERTLKFVREWIRYMAEDKKLKPDQVVMNHLIRTKKVPRLQVRVLNWDRFPNGKLFFNETWRRERSDFVVFITTGSLDTTLRWSGSGILHVVGGPRHEIPAILIVTRPVFSDVTVHTDDINLQKSTLNHATSQKLEEMRNVRNNSQEEVESFDPTLVRFVEAQLPAGVMVTQRPLQDPADDPRPVILATTNKAFLDFTANWLESIRRLDTNPKILIGFNTPAEQLPWDSPIYNAMVNKRPAYIYQLLQRGHDVLFSDVDTVWLRDPFPYLQGDFHVAVAEDQHKPYVAYCAGFVFFRAAEKTKEFVREWLRRLHQSKTKISDQVLMNEMLTKDQIPGLKKMVMPSEIFPNGKLFFMTPGWRQQHRQSVAVVHKQLDSEQGEETAEV</sequence>
<evidence type="ECO:0000256" key="1">
    <source>
        <dbReference type="ARBA" id="ARBA00007033"/>
    </source>
</evidence>
<dbReference type="AlphaFoldDB" id="A0A7M7P6X6"/>
<comment type="similarity">
    <text evidence="1">Belongs to the glycosyltransferase 77 family.</text>
</comment>
<dbReference type="GeneID" id="115925986"/>
<dbReference type="KEGG" id="spu:115925986"/>
<dbReference type="PANTHER" id="PTHR47032:SF1">
    <property type="entry name" value="UDP-D-XYLOSE:L-FUCOSE ALPHA-1,3-D-XYLOSYLTRANSFERASE-RELATED"/>
    <property type="match status" value="1"/>
</dbReference>
<dbReference type="OrthoDB" id="1712432at2759"/>
<dbReference type="RefSeq" id="XP_030846021.1">
    <property type="nucleotide sequence ID" value="XM_030990161.1"/>
</dbReference>
<reference evidence="4" key="1">
    <citation type="submission" date="2015-02" db="EMBL/GenBank/DDBJ databases">
        <title>Genome sequencing for Strongylocentrotus purpuratus.</title>
        <authorList>
            <person name="Murali S."/>
            <person name="Liu Y."/>
            <person name="Vee V."/>
            <person name="English A."/>
            <person name="Wang M."/>
            <person name="Skinner E."/>
            <person name="Han Y."/>
            <person name="Muzny D.M."/>
            <person name="Worley K.C."/>
            <person name="Gibbs R.A."/>
        </authorList>
    </citation>
    <scope>NUCLEOTIDE SEQUENCE</scope>
</reference>
<keyword evidence="4" id="KW-1185">Reference proteome</keyword>
<dbReference type="InterPro" id="IPR052636">
    <property type="entry name" value="UDP-D-xylose:L-fucose_XylT"/>
</dbReference>
<dbReference type="SUPFAM" id="SSF53448">
    <property type="entry name" value="Nucleotide-diphospho-sugar transferases"/>
    <property type="match status" value="2"/>
</dbReference>
<dbReference type="EnsemblMetazoa" id="XM_030990161">
    <property type="protein sequence ID" value="XP_030846021"/>
    <property type="gene ID" value="LOC115925986"/>
</dbReference>
<evidence type="ECO:0000259" key="2">
    <source>
        <dbReference type="Pfam" id="PF03407"/>
    </source>
</evidence>
<feature type="domain" description="Nucleotide-diphospho-sugar transferase" evidence="2">
    <location>
        <begin position="49"/>
        <end position="206"/>
    </location>
</feature>
<organism evidence="3 4">
    <name type="scientific">Strongylocentrotus purpuratus</name>
    <name type="common">Purple sea urchin</name>
    <dbReference type="NCBI Taxonomy" id="7668"/>
    <lineage>
        <taxon>Eukaryota</taxon>
        <taxon>Metazoa</taxon>
        <taxon>Echinodermata</taxon>
        <taxon>Eleutherozoa</taxon>
        <taxon>Echinozoa</taxon>
        <taxon>Echinoidea</taxon>
        <taxon>Euechinoidea</taxon>
        <taxon>Echinacea</taxon>
        <taxon>Camarodonta</taxon>
        <taxon>Echinidea</taxon>
        <taxon>Strongylocentrotidae</taxon>
        <taxon>Strongylocentrotus</taxon>
    </lineage>
</organism>
<feature type="domain" description="Nucleotide-diphospho-sugar transferase" evidence="2">
    <location>
        <begin position="364"/>
        <end position="516"/>
    </location>
</feature>
<dbReference type="Pfam" id="PF03407">
    <property type="entry name" value="Nucleotid_trans"/>
    <property type="match status" value="2"/>
</dbReference>